<evidence type="ECO:0000256" key="1">
    <source>
        <dbReference type="SAM" id="Phobius"/>
    </source>
</evidence>
<keyword evidence="1" id="KW-1133">Transmembrane helix</keyword>
<keyword evidence="1" id="KW-0472">Membrane</keyword>
<feature type="transmembrane region" description="Helical" evidence="1">
    <location>
        <begin position="20"/>
        <end position="43"/>
    </location>
</feature>
<dbReference type="EMBL" id="MFGJ01000001">
    <property type="protein sequence ID" value="OGF33367.1"/>
    <property type="molecule type" value="Genomic_DNA"/>
</dbReference>
<dbReference type="Proteomes" id="UP000179001">
    <property type="component" value="Unassembled WGS sequence"/>
</dbReference>
<reference evidence="2 3" key="1">
    <citation type="journal article" date="2016" name="Nat. Commun.">
        <title>Thousands of microbial genomes shed light on interconnected biogeochemical processes in an aquifer system.</title>
        <authorList>
            <person name="Anantharaman K."/>
            <person name="Brown C.T."/>
            <person name="Hug L.A."/>
            <person name="Sharon I."/>
            <person name="Castelle C.J."/>
            <person name="Probst A.J."/>
            <person name="Thomas B.C."/>
            <person name="Singh A."/>
            <person name="Wilkins M.J."/>
            <person name="Karaoz U."/>
            <person name="Brodie E.L."/>
            <person name="Williams K.H."/>
            <person name="Hubbard S.S."/>
            <person name="Banfield J.F."/>
        </authorList>
    </citation>
    <scope>NUCLEOTIDE SEQUENCE [LARGE SCALE GENOMIC DNA]</scope>
</reference>
<protein>
    <submittedName>
        <fullName evidence="2">Uncharacterized protein</fullName>
    </submittedName>
</protein>
<organism evidence="2 3">
    <name type="scientific">Candidatus Falkowbacteria bacterium RIFOXYC2_FULL_36_12</name>
    <dbReference type="NCBI Taxonomy" id="1798002"/>
    <lineage>
        <taxon>Bacteria</taxon>
        <taxon>Candidatus Falkowiibacteriota</taxon>
    </lineage>
</organism>
<accession>A0A1F5T324</accession>
<gene>
    <name evidence="2" type="ORF">A2478_01545</name>
</gene>
<comment type="caution">
    <text evidence="2">The sequence shown here is derived from an EMBL/GenBank/DDBJ whole genome shotgun (WGS) entry which is preliminary data.</text>
</comment>
<keyword evidence="1" id="KW-0812">Transmembrane</keyword>
<name>A0A1F5T324_9BACT</name>
<evidence type="ECO:0000313" key="2">
    <source>
        <dbReference type="EMBL" id="OGF33367.1"/>
    </source>
</evidence>
<proteinExistence type="predicted"/>
<dbReference type="AlphaFoldDB" id="A0A1F5T324"/>
<feature type="transmembrane region" description="Helical" evidence="1">
    <location>
        <begin position="49"/>
        <end position="74"/>
    </location>
</feature>
<sequence>MDQTAKFIEKYENLAKMKYLFNLLIPRIMEVVGLALILLIMILATKVNIVIVFVYSILCLFVAFTYFLFFRVFLKNFNIVRIKYVDNGQTQYLFAVYELSSGNRLLVLDQFDPMTKLYSIDSAFDALQFFRNIECQFAGKDYIVRNSLSFIPIDVRSYLMSKFLTINFSALKQSDPLFGDDSEVLELKRRLKFEVYTSNDVSVIVANILSNVSTTISSSSFMPGYIMVESRVEINLKQQDKHHQLVYPRLRLVVKKK</sequence>
<evidence type="ECO:0000313" key="3">
    <source>
        <dbReference type="Proteomes" id="UP000179001"/>
    </source>
</evidence>